<evidence type="ECO:0000256" key="1">
    <source>
        <dbReference type="ARBA" id="ARBA00004141"/>
    </source>
</evidence>
<dbReference type="PANTHER" id="PTHR43731:SF14">
    <property type="entry name" value="PRESENILIN-ASSOCIATED RHOMBOID-LIKE PROTEIN, MITOCHONDRIAL"/>
    <property type="match status" value="1"/>
</dbReference>
<geneLocation type="plasmid" evidence="9 10">
    <name>unnamed2</name>
</geneLocation>
<protein>
    <submittedName>
        <fullName evidence="9">Rhomboid family intramembrane serine protease</fullName>
        <ecNumber evidence="9">3.4.21.-</ecNumber>
    </submittedName>
</protein>
<comment type="subcellular location">
    <subcellularLocation>
        <location evidence="1">Membrane</location>
        <topology evidence="1">Multi-pass membrane protein</topology>
    </subcellularLocation>
</comment>
<keyword evidence="9" id="KW-0645">Protease</keyword>
<dbReference type="PANTHER" id="PTHR43731">
    <property type="entry name" value="RHOMBOID PROTEASE"/>
    <property type="match status" value="1"/>
</dbReference>
<keyword evidence="6 7" id="KW-0472">Membrane</keyword>
<dbReference type="GO" id="GO:0006508">
    <property type="term" value="P:proteolysis"/>
    <property type="evidence" value="ECO:0007669"/>
    <property type="project" value="UniProtKB-KW"/>
</dbReference>
<keyword evidence="3 7" id="KW-0812">Transmembrane</keyword>
<dbReference type="SUPFAM" id="SSF144091">
    <property type="entry name" value="Rhomboid-like"/>
    <property type="match status" value="1"/>
</dbReference>
<dbReference type="RefSeq" id="WP_330629545.1">
    <property type="nucleotide sequence ID" value="NZ_CP135445.1"/>
</dbReference>
<dbReference type="Pfam" id="PF01694">
    <property type="entry name" value="Rhomboid"/>
    <property type="match status" value="1"/>
</dbReference>
<dbReference type="InterPro" id="IPR050925">
    <property type="entry name" value="Rhomboid_protease_S54"/>
</dbReference>
<evidence type="ECO:0000256" key="2">
    <source>
        <dbReference type="ARBA" id="ARBA00009045"/>
    </source>
</evidence>
<dbReference type="EMBL" id="CP135445">
    <property type="protein sequence ID" value="WRY35799.1"/>
    <property type="molecule type" value="Genomic_DNA"/>
</dbReference>
<evidence type="ECO:0000256" key="3">
    <source>
        <dbReference type="ARBA" id="ARBA00022692"/>
    </source>
</evidence>
<name>A0ABZ1E6T4_9RHOB</name>
<dbReference type="Gene3D" id="1.20.1540.10">
    <property type="entry name" value="Rhomboid-like"/>
    <property type="match status" value="1"/>
</dbReference>
<dbReference type="EC" id="3.4.21.-" evidence="9"/>
<dbReference type="InterPro" id="IPR022764">
    <property type="entry name" value="Peptidase_S54_rhomboid_dom"/>
</dbReference>
<dbReference type="Proteomes" id="UP001623290">
    <property type="component" value="Plasmid unnamed2"/>
</dbReference>
<feature type="transmembrane region" description="Helical" evidence="7">
    <location>
        <begin position="148"/>
        <end position="167"/>
    </location>
</feature>
<keyword evidence="9" id="KW-0614">Plasmid</keyword>
<keyword evidence="4 9" id="KW-0378">Hydrolase</keyword>
<feature type="domain" description="Peptidase S54 rhomboid" evidence="8">
    <location>
        <begin position="52"/>
        <end position="190"/>
    </location>
</feature>
<keyword evidence="5 7" id="KW-1133">Transmembrane helix</keyword>
<feature type="transmembrane region" description="Helical" evidence="7">
    <location>
        <begin position="89"/>
        <end position="108"/>
    </location>
</feature>
<gene>
    <name evidence="9" type="ORF">RPE78_16385</name>
</gene>
<evidence type="ECO:0000313" key="10">
    <source>
        <dbReference type="Proteomes" id="UP001623290"/>
    </source>
</evidence>
<dbReference type="InterPro" id="IPR035952">
    <property type="entry name" value="Rhomboid-like_sf"/>
</dbReference>
<proteinExistence type="inferred from homology"/>
<sequence length="197" mass="20851">MLVLLVLACVIPEAILSISSGYFRGWIYQNFAFWPGLLQGWSGNYPGQWALMFVSYAFLHGGVLHLSFNMLTLVSLGRPLVDALGQLRFLVLYLLSALGGAGVYALLAHDPVPMVGASGALFGLAGALVGEQISLARKNGGAAAAWKALIPPSLFLIGINVVMYVTLSGQLAWQTHLGGFLSGLAVMAALQHQQHGS</sequence>
<feature type="transmembrane region" description="Helical" evidence="7">
    <location>
        <begin position="114"/>
        <end position="136"/>
    </location>
</feature>
<evidence type="ECO:0000259" key="8">
    <source>
        <dbReference type="Pfam" id="PF01694"/>
    </source>
</evidence>
<evidence type="ECO:0000256" key="6">
    <source>
        <dbReference type="ARBA" id="ARBA00023136"/>
    </source>
</evidence>
<feature type="transmembrane region" description="Helical" evidence="7">
    <location>
        <begin position="173"/>
        <end position="190"/>
    </location>
</feature>
<comment type="similarity">
    <text evidence="2">Belongs to the peptidase S54 family.</text>
</comment>
<feature type="transmembrane region" description="Helical" evidence="7">
    <location>
        <begin position="49"/>
        <end position="68"/>
    </location>
</feature>
<evidence type="ECO:0000256" key="7">
    <source>
        <dbReference type="SAM" id="Phobius"/>
    </source>
</evidence>
<keyword evidence="10" id="KW-1185">Reference proteome</keyword>
<evidence type="ECO:0000256" key="5">
    <source>
        <dbReference type="ARBA" id="ARBA00022989"/>
    </source>
</evidence>
<evidence type="ECO:0000256" key="4">
    <source>
        <dbReference type="ARBA" id="ARBA00022801"/>
    </source>
</evidence>
<evidence type="ECO:0000313" key="9">
    <source>
        <dbReference type="EMBL" id="WRY35799.1"/>
    </source>
</evidence>
<organism evidence="9 10">
    <name type="scientific">Thioclava litoralis</name>
    <dbReference type="NCBI Taxonomy" id="3076557"/>
    <lineage>
        <taxon>Bacteria</taxon>
        <taxon>Pseudomonadati</taxon>
        <taxon>Pseudomonadota</taxon>
        <taxon>Alphaproteobacteria</taxon>
        <taxon>Rhodobacterales</taxon>
        <taxon>Paracoccaceae</taxon>
        <taxon>Thioclava</taxon>
    </lineage>
</organism>
<accession>A0ABZ1E6T4</accession>
<dbReference type="GO" id="GO:0008233">
    <property type="term" value="F:peptidase activity"/>
    <property type="evidence" value="ECO:0007669"/>
    <property type="project" value="UniProtKB-KW"/>
</dbReference>
<reference evidence="9 10" key="1">
    <citation type="submission" date="2023-09" db="EMBL/GenBank/DDBJ databases">
        <title>Thioclava shenzhenensis sp. nov., a multidrug resistant bacteria-antagonizing species isolated from coastal seawater.</title>
        <authorList>
            <person name="Long M."/>
        </authorList>
    </citation>
    <scope>NUCLEOTIDE SEQUENCE [LARGE SCALE GENOMIC DNA]</scope>
    <source>
        <strain evidence="9 10">FTW29</strain>
        <plasmid evidence="9 10">unnamed2</plasmid>
    </source>
</reference>